<dbReference type="InterPro" id="IPR036640">
    <property type="entry name" value="ABC1_TM_sf"/>
</dbReference>
<keyword evidence="3 5" id="KW-1133">Transmembrane helix</keyword>
<sequence>MNAKFFIAIFIATSLLIYDPYVAITALIIFMASYLLIYKLVKLKLAINSKKVSESYEDRYMMMSEGFGGIKDILLLRCQESYTNEFNKSGDILARNTGTVVALAQMPRFFMEFIAFSSIIIFLLVLLRTYDGDMASIIPILTVYTLAGFKLLPAFQQVYSSIAQIQGNMSAFDYIKQDLEDSQKLIKKDIPERKSMNGDFSINESIILKDIYFTYPNKNTPALQELNLEIPANRTIGLVGPSGSGKSTIVDLLLGLILPNKGNILVDGKALTVENLPEWQDNIG</sequence>
<dbReference type="AlphaFoldDB" id="A0A382VK29"/>
<evidence type="ECO:0000259" key="6">
    <source>
        <dbReference type="PROSITE" id="PS50929"/>
    </source>
</evidence>
<organism evidence="7">
    <name type="scientific">marine metagenome</name>
    <dbReference type="NCBI Taxonomy" id="408172"/>
    <lineage>
        <taxon>unclassified sequences</taxon>
        <taxon>metagenomes</taxon>
        <taxon>ecological metagenomes</taxon>
    </lineage>
</organism>
<accession>A0A382VK29</accession>
<keyword evidence="4 5" id="KW-0472">Membrane</keyword>
<dbReference type="InterPro" id="IPR011527">
    <property type="entry name" value="ABC1_TM_dom"/>
</dbReference>
<dbReference type="GO" id="GO:0016887">
    <property type="term" value="F:ATP hydrolysis activity"/>
    <property type="evidence" value="ECO:0007669"/>
    <property type="project" value="InterPro"/>
</dbReference>
<dbReference type="GO" id="GO:0005524">
    <property type="term" value="F:ATP binding"/>
    <property type="evidence" value="ECO:0007669"/>
    <property type="project" value="InterPro"/>
</dbReference>
<evidence type="ECO:0000256" key="5">
    <source>
        <dbReference type="SAM" id="Phobius"/>
    </source>
</evidence>
<feature type="transmembrane region" description="Helical" evidence="5">
    <location>
        <begin position="109"/>
        <end position="128"/>
    </location>
</feature>
<evidence type="ECO:0000313" key="7">
    <source>
        <dbReference type="EMBL" id="SVD46853.1"/>
    </source>
</evidence>
<dbReference type="PANTHER" id="PTHR24221:SF654">
    <property type="entry name" value="ATP-BINDING CASSETTE SUB-FAMILY B MEMBER 6"/>
    <property type="match status" value="1"/>
</dbReference>
<dbReference type="GO" id="GO:0016020">
    <property type="term" value="C:membrane"/>
    <property type="evidence" value="ECO:0007669"/>
    <property type="project" value="UniProtKB-SubCell"/>
</dbReference>
<dbReference type="EMBL" id="UINC01152595">
    <property type="protein sequence ID" value="SVD46853.1"/>
    <property type="molecule type" value="Genomic_DNA"/>
</dbReference>
<feature type="domain" description="ABC transmembrane type-1" evidence="6">
    <location>
        <begin position="5"/>
        <end position="167"/>
    </location>
</feature>
<reference evidence="7" key="1">
    <citation type="submission" date="2018-05" db="EMBL/GenBank/DDBJ databases">
        <authorList>
            <person name="Lanie J.A."/>
            <person name="Ng W.-L."/>
            <person name="Kazmierczak K.M."/>
            <person name="Andrzejewski T.M."/>
            <person name="Davidsen T.M."/>
            <person name="Wayne K.J."/>
            <person name="Tettelin H."/>
            <person name="Glass J.I."/>
            <person name="Rusch D."/>
            <person name="Podicherti R."/>
            <person name="Tsui H.-C.T."/>
            <person name="Winkler M.E."/>
        </authorList>
    </citation>
    <scope>NUCLEOTIDE SEQUENCE</scope>
</reference>
<name>A0A382VK29_9ZZZZ</name>
<keyword evidence="2 5" id="KW-0812">Transmembrane</keyword>
<protein>
    <recommendedName>
        <fullName evidence="6">ABC transmembrane type-1 domain-containing protein</fullName>
    </recommendedName>
</protein>
<dbReference type="InterPro" id="IPR039421">
    <property type="entry name" value="Type_1_exporter"/>
</dbReference>
<gene>
    <name evidence="7" type="ORF">METZ01_LOCUS399707</name>
</gene>
<dbReference type="SUPFAM" id="SSF52540">
    <property type="entry name" value="P-loop containing nucleoside triphosphate hydrolases"/>
    <property type="match status" value="1"/>
</dbReference>
<evidence type="ECO:0000256" key="3">
    <source>
        <dbReference type="ARBA" id="ARBA00022989"/>
    </source>
</evidence>
<feature type="transmembrane region" description="Helical" evidence="5">
    <location>
        <begin position="134"/>
        <end position="152"/>
    </location>
</feature>
<comment type="subcellular location">
    <subcellularLocation>
        <location evidence="1">Membrane</location>
        <topology evidence="1">Multi-pass membrane protein</topology>
    </subcellularLocation>
</comment>
<dbReference type="Pfam" id="PF00005">
    <property type="entry name" value="ABC_tran"/>
    <property type="match status" value="1"/>
</dbReference>
<evidence type="ECO:0000256" key="2">
    <source>
        <dbReference type="ARBA" id="ARBA00022692"/>
    </source>
</evidence>
<feature type="transmembrane region" description="Helical" evidence="5">
    <location>
        <begin position="20"/>
        <end position="41"/>
    </location>
</feature>
<dbReference type="PANTHER" id="PTHR24221">
    <property type="entry name" value="ATP-BINDING CASSETTE SUB-FAMILY B"/>
    <property type="match status" value="1"/>
</dbReference>
<dbReference type="InterPro" id="IPR003439">
    <property type="entry name" value="ABC_transporter-like_ATP-bd"/>
</dbReference>
<dbReference type="Gene3D" id="1.20.1560.10">
    <property type="entry name" value="ABC transporter type 1, transmembrane domain"/>
    <property type="match status" value="1"/>
</dbReference>
<dbReference type="GO" id="GO:0140359">
    <property type="term" value="F:ABC-type transporter activity"/>
    <property type="evidence" value="ECO:0007669"/>
    <property type="project" value="InterPro"/>
</dbReference>
<dbReference type="SUPFAM" id="SSF90123">
    <property type="entry name" value="ABC transporter transmembrane region"/>
    <property type="match status" value="1"/>
</dbReference>
<proteinExistence type="predicted"/>
<feature type="non-terminal residue" evidence="7">
    <location>
        <position position="284"/>
    </location>
</feature>
<dbReference type="PROSITE" id="PS50929">
    <property type="entry name" value="ABC_TM1F"/>
    <property type="match status" value="1"/>
</dbReference>
<evidence type="ECO:0000256" key="1">
    <source>
        <dbReference type="ARBA" id="ARBA00004141"/>
    </source>
</evidence>
<evidence type="ECO:0000256" key="4">
    <source>
        <dbReference type="ARBA" id="ARBA00023136"/>
    </source>
</evidence>
<dbReference type="InterPro" id="IPR027417">
    <property type="entry name" value="P-loop_NTPase"/>
</dbReference>
<dbReference type="Gene3D" id="3.40.50.300">
    <property type="entry name" value="P-loop containing nucleotide triphosphate hydrolases"/>
    <property type="match status" value="1"/>
</dbReference>
<dbReference type="GO" id="GO:0034040">
    <property type="term" value="F:ATPase-coupled lipid transmembrane transporter activity"/>
    <property type="evidence" value="ECO:0007669"/>
    <property type="project" value="TreeGrafter"/>
</dbReference>